<evidence type="ECO:0000313" key="4">
    <source>
        <dbReference type="Proteomes" id="UP001216139"/>
    </source>
</evidence>
<feature type="domain" description="Bacteroidetes PKD-like" evidence="2">
    <location>
        <begin position="51"/>
        <end position="103"/>
    </location>
</feature>
<dbReference type="InterPro" id="IPR041696">
    <property type="entry name" value="PKD_3"/>
</dbReference>
<dbReference type="Gene3D" id="2.130.10.10">
    <property type="entry name" value="YVTN repeat-like/Quinoprotein amine dehydrogenase"/>
    <property type="match status" value="1"/>
</dbReference>
<keyword evidence="1" id="KW-0732">Signal</keyword>
<accession>A0ABY7TF03</accession>
<name>A0ABY7TF03_9SPHI</name>
<dbReference type="Pfam" id="PF16820">
    <property type="entry name" value="PKD_3"/>
    <property type="match status" value="1"/>
</dbReference>
<evidence type="ECO:0000313" key="3">
    <source>
        <dbReference type="EMBL" id="WCT14187.1"/>
    </source>
</evidence>
<dbReference type="SUPFAM" id="SSF69304">
    <property type="entry name" value="Tricorn protease N-terminal domain"/>
    <property type="match status" value="1"/>
</dbReference>
<reference evidence="3 4" key="1">
    <citation type="submission" date="2023-02" db="EMBL/GenBank/DDBJ databases">
        <title>Genome sequence of Mucilaginibacter jinjuensis strain KACC 16571.</title>
        <authorList>
            <person name="Kim S."/>
            <person name="Heo J."/>
            <person name="Kwon S.-W."/>
        </authorList>
    </citation>
    <scope>NUCLEOTIDE SEQUENCE [LARGE SCALE GENOMIC DNA]</scope>
    <source>
        <strain evidence="3 4">KACC 16571</strain>
    </source>
</reference>
<sequence>MKRTITLKLGIGALGILLMAAASCKKDNVGDGNFAARPEISSIGGKLADTVTVGKSLTIHPKLNTKNVVYTWTVNGTNKGTDSTFTFTPDTRGDYTINFKASTAGGYSSADYKIHVLGKYENGFFIINEGWFGHGTGSVSFYRYDTKTKEDSIFTKENPGKTLDPATSTLENATIFNNNLFLVAKVGGPMVVTDAYSLKEIARIPAVGGSNWQGFVGVDNTKGLLTSGSGIYPFDLTTYTAGAKLTSVTGSVGDVIKAGNYIFVLSQTQGVVILNASDYSVAKKIPSMLVAFAKTPDGSVWAAGGTSLVKINPTTLDVTTTTVPFTVFGSWGAWHPGSITASTKENTIYLAKNASFSGGTTIYKYVDGNAASLQTPFITLPTGKVLYGAGIGYNVQTDQLVVSTVQSGFGTAYSVNDLDFYDTTTGALKTDFAYSGYYFPATFVFHQ</sequence>
<evidence type="ECO:0000256" key="1">
    <source>
        <dbReference type="SAM" id="SignalP"/>
    </source>
</evidence>
<dbReference type="InterPro" id="IPR015943">
    <property type="entry name" value="WD40/YVTN_repeat-like_dom_sf"/>
</dbReference>
<dbReference type="InterPro" id="IPR031815">
    <property type="entry name" value="DUF5074"/>
</dbReference>
<gene>
    <name evidence="3" type="ORF">PQO05_09595</name>
</gene>
<dbReference type="EMBL" id="CP117167">
    <property type="protein sequence ID" value="WCT14187.1"/>
    <property type="molecule type" value="Genomic_DNA"/>
</dbReference>
<dbReference type="RefSeq" id="WP_273632515.1">
    <property type="nucleotide sequence ID" value="NZ_CP117167.1"/>
</dbReference>
<keyword evidence="4" id="KW-1185">Reference proteome</keyword>
<evidence type="ECO:0000259" key="2">
    <source>
        <dbReference type="Pfam" id="PF16820"/>
    </source>
</evidence>
<proteinExistence type="predicted"/>
<dbReference type="PROSITE" id="PS51257">
    <property type="entry name" value="PROKAR_LIPOPROTEIN"/>
    <property type="match status" value="1"/>
</dbReference>
<dbReference type="Proteomes" id="UP001216139">
    <property type="component" value="Chromosome"/>
</dbReference>
<feature type="chain" id="PRO_5046919807" evidence="1">
    <location>
        <begin position="25"/>
        <end position="447"/>
    </location>
</feature>
<feature type="signal peptide" evidence="1">
    <location>
        <begin position="1"/>
        <end position="24"/>
    </location>
</feature>
<protein>
    <submittedName>
        <fullName evidence="3">DUF5074 domain-containing protein</fullName>
    </submittedName>
</protein>
<organism evidence="3 4">
    <name type="scientific">Mucilaginibacter jinjuensis</name>
    <dbReference type="NCBI Taxonomy" id="1176721"/>
    <lineage>
        <taxon>Bacteria</taxon>
        <taxon>Pseudomonadati</taxon>
        <taxon>Bacteroidota</taxon>
        <taxon>Sphingobacteriia</taxon>
        <taxon>Sphingobacteriales</taxon>
        <taxon>Sphingobacteriaceae</taxon>
        <taxon>Mucilaginibacter</taxon>
    </lineage>
</organism>
<dbReference type="Pfam" id="PF16819">
    <property type="entry name" value="DUF5074"/>
    <property type="match status" value="1"/>
</dbReference>